<organism evidence="3 4">
    <name type="scientific">Apiospora hydei</name>
    <dbReference type="NCBI Taxonomy" id="1337664"/>
    <lineage>
        <taxon>Eukaryota</taxon>
        <taxon>Fungi</taxon>
        <taxon>Dikarya</taxon>
        <taxon>Ascomycota</taxon>
        <taxon>Pezizomycotina</taxon>
        <taxon>Sordariomycetes</taxon>
        <taxon>Xylariomycetidae</taxon>
        <taxon>Amphisphaeriales</taxon>
        <taxon>Apiosporaceae</taxon>
        <taxon>Apiospora</taxon>
    </lineage>
</organism>
<accession>A0ABR1VIV1</accession>
<feature type="compositionally biased region" description="Basic and acidic residues" evidence="1">
    <location>
        <begin position="312"/>
        <end position="321"/>
    </location>
</feature>
<protein>
    <submittedName>
        <fullName evidence="3">Uncharacterized protein</fullName>
    </submittedName>
</protein>
<proteinExistence type="predicted"/>
<evidence type="ECO:0000313" key="4">
    <source>
        <dbReference type="Proteomes" id="UP001433268"/>
    </source>
</evidence>
<evidence type="ECO:0000313" key="3">
    <source>
        <dbReference type="EMBL" id="KAK8071162.1"/>
    </source>
</evidence>
<dbReference type="EMBL" id="JAQQWN010000008">
    <property type="protein sequence ID" value="KAK8071162.1"/>
    <property type="molecule type" value="Genomic_DNA"/>
</dbReference>
<dbReference type="Proteomes" id="UP001433268">
    <property type="component" value="Unassembled WGS sequence"/>
</dbReference>
<feature type="region of interest" description="Disordered" evidence="1">
    <location>
        <begin position="282"/>
        <end position="324"/>
    </location>
</feature>
<feature type="transmembrane region" description="Helical" evidence="2">
    <location>
        <begin position="250"/>
        <end position="273"/>
    </location>
</feature>
<reference evidence="3 4" key="1">
    <citation type="submission" date="2023-01" db="EMBL/GenBank/DDBJ databases">
        <title>Analysis of 21 Apiospora genomes using comparative genomics revels a genus with tremendous synthesis potential of carbohydrate active enzymes and secondary metabolites.</title>
        <authorList>
            <person name="Sorensen T."/>
        </authorList>
    </citation>
    <scope>NUCLEOTIDE SEQUENCE [LARGE SCALE GENOMIC DNA]</scope>
    <source>
        <strain evidence="3 4">CBS 114990</strain>
    </source>
</reference>
<dbReference type="GeneID" id="92048740"/>
<name>A0ABR1VIV1_9PEZI</name>
<feature type="region of interest" description="Disordered" evidence="1">
    <location>
        <begin position="338"/>
        <end position="370"/>
    </location>
</feature>
<dbReference type="RefSeq" id="XP_066664970.1">
    <property type="nucleotide sequence ID" value="XM_066815680.1"/>
</dbReference>
<feature type="region of interest" description="Disordered" evidence="1">
    <location>
        <begin position="221"/>
        <end position="241"/>
    </location>
</feature>
<keyword evidence="2" id="KW-0472">Membrane</keyword>
<keyword evidence="4" id="KW-1185">Reference proteome</keyword>
<evidence type="ECO:0000256" key="2">
    <source>
        <dbReference type="SAM" id="Phobius"/>
    </source>
</evidence>
<evidence type="ECO:0000256" key="1">
    <source>
        <dbReference type="SAM" id="MobiDB-lite"/>
    </source>
</evidence>
<sequence length="370" mass="39254">MAAPITEAPTTTANRLPTQVTPFSFNAPGDPCQLSVYCPYISYWNYHSIPNIFHSQKCVGVQTGGEFGTILSHREQCFPSGYFTIFPNEYNSLRPGFADPSNEGDRSTLAYPGTACLAGWTTACTTTLTHQGSPYSQAWCCPSGGWSCATETGVSDKAAPQRLCQSPLSQSTTIWMTWDPAYSNNGSDLYTWTATVTSEEPQNAATVFHKVLPLQLTIGVETTTGGQGSPSETAGNAESNNSGGNISKGAIAGISVGSALAGLFILFGMFLLYRRHKRRAPEPESAALQQPQPPQDPWEGKPELDGSAAATRPDEAPKMELDAVDAARASTALTASISELGGLSPRSDGAGDGGFPSPDSRHNHVFEMQG</sequence>
<feature type="compositionally biased region" description="Basic and acidic residues" evidence="1">
    <location>
        <begin position="359"/>
        <end position="370"/>
    </location>
</feature>
<keyword evidence="2" id="KW-1133">Transmembrane helix</keyword>
<feature type="compositionally biased region" description="Polar residues" evidence="1">
    <location>
        <begin position="221"/>
        <end position="233"/>
    </location>
</feature>
<comment type="caution">
    <text evidence="3">The sequence shown here is derived from an EMBL/GenBank/DDBJ whole genome shotgun (WGS) entry which is preliminary data.</text>
</comment>
<gene>
    <name evidence="3" type="ORF">PG997_011365</name>
</gene>
<keyword evidence="2" id="KW-0812">Transmembrane</keyword>